<proteinExistence type="predicted"/>
<keyword evidence="1" id="KW-0472">Membrane</keyword>
<dbReference type="InterPro" id="IPR025961">
    <property type="entry name" value="Metal_resist"/>
</dbReference>
<sequence>MSDQGSGARTGKVGRGVRLALLASLAVNLVVVGAVAGFVWMGPPSPPHERSGGPDAVMPYIRALTQDQRHELRDTWRGGGGPKDRRDMRGLRAQMMQEYQAAAAVLRADPYDPAALEAVLAAQAERSAAVRARGQSVLSEYVAGMTAEERAAYADRLEDSLERFQRRGAPDRDHKGRD</sequence>
<dbReference type="Proteomes" id="UP000541426">
    <property type="component" value="Unassembled WGS sequence"/>
</dbReference>
<keyword evidence="3" id="KW-1185">Reference proteome</keyword>
<dbReference type="Gene3D" id="1.20.120.1490">
    <property type="match status" value="1"/>
</dbReference>
<comment type="caution">
    <text evidence="2">The sequence shown here is derived from an EMBL/GenBank/DDBJ whole genome shotgun (WGS) entry which is preliminary data.</text>
</comment>
<dbReference type="Pfam" id="PF13801">
    <property type="entry name" value="Metal_resist"/>
    <property type="match status" value="1"/>
</dbReference>
<keyword evidence="1" id="KW-0812">Transmembrane</keyword>
<name>A0A7W6DPX8_9RHOB</name>
<reference evidence="2 3" key="1">
    <citation type="submission" date="2020-08" db="EMBL/GenBank/DDBJ databases">
        <title>Genomic Encyclopedia of Type Strains, Phase IV (KMG-IV): sequencing the most valuable type-strain genomes for metagenomic binning, comparative biology and taxonomic classification.</title>
        <authorList>
            <person name="Goeker M."/>
        </authorList>
    </citation>
    <scope>NUCLEOTIDE SEQUENCE [LARGE SCALE GENOMIC DNA]</scope>
    <source>
        <strain evidence="2 3">DSM 102235</strain>
    </source>
</reference>
<dbReference type="AlphaFoldDB" id="A0A7W6DPX8"/>
<dbReference type="RefSeq" id="WP_183967912.1">
    <property type="nucleotide sequence ID" value="NZ_BAABBZ010000019.1"/>
</dbReference>
<feature type="transmembrane region" description="Helical" evidence="1">
    <location>
        <begin position="19"/>
        <end position="41"/>
    </location>
</feature>
<evidence type="ECO:0000313" key="3">
    <source>
        <dbReference type="Proteomes" id="UP000541426"/>
    </source>
</evidence>
<keyword evidence="1" id="KW-1133">Transmembrane helix</keyword>
<organism evidence="2 3">
    <name type="scientific">Sagittula marina</name>
    <dbReference type="NCBI Taxonomy" id="943940"/>
    <lineage>
        <taxon>Bacteria</taxon>
        <taxon>Pseudomonadati</taxon>
        <taxon>Pseudomonadota</taxon>
        <taxon>Alphaproteobacteria</taxon>
        <taxon>Rhodobacterales</taxon>
        <taxon>Roseobacteraceae</taxon>
        <taxon>Sagittula</taxon>
    </lineage>
</organism>
<protein>
    <submittedName>
        <fullName evidence="2">Putative membrane protein</fullName>
    </submittedName>
</protein>
<dbReference type="EMBL" id="JACIEJ010000008">
    <property type="protein sequence ID" value="MBB3987070.1"/>
    <property type="molecule type" value="Genomic_DNA"/>
</dbReference>
<evidence type="ECO:0000256" key="1">
    <source>
        <dbReference type="SAM" id="Phobius"/>
    </source>
</evidence>
<evidence type="ECO:0000313" key="2">
    <source>
        <dbReference type="EMBL" id="MBB3987070.1"/>
    </source>
</evidence>
<gene>
    <name evidence="2" type="ORF">GGQ68_003414</name>
</gene>
<accession>A0A7W6DPX8</accession>